<accession>A0A543F2B2</accession>
<gene>
    <name evidence="13" type="ORF">FB391_2013</name>
</gene>
<feature type="transmembrane region" description="Helical" evidence="9">
    <location>
        <begin position="50"/>
        <end position="66"/>
    </location>
</feature>
<dbReference type="PANTHER" id="PTHR24421:SF10">
    <property type="entry name" value="NITRATE_NITRITE SENSOR PROTEIN NARQ"/>
    <property type="match status" value="1"/>
</dbReference>
<dbReference type="GO" id="GO:0046983">
    <property type="term" value="F:protein dimerization activity"/>
    <property type="evidence" value="ECO:0007669"/>
    <property type="project" value="InterPro"/>
</dbReference>
<dbReference type="InterPro" id="IPR050482">
    <property type="entry name" value="Sensor_HK_TwoCompSys"/>
</dbReference>
<keyword evidence="8" id="KW-0902">Two-component regulatory system</keyword>
<dbReference type="Proteomes" id="UP000320235">
    <property type="component" value="Unassembled WGS sequence"/>
</dbReference>
<sequence>MTSALSAMWDAPPALPRPPRRTWRDWALVGILPPLTFAEAALRTDVPSRWVWAVVLTALIPTLLWRRERPFTMLAIAFGTGTIAGLIVGGDPQLIASAWFLILVYAVFRWGSGRSALGGVLLVAGGTLLSFLADRPQAGDLVGGIAVVVATASLGLALRWRSRAHSRELERARLLERERFARDLHDTVAHHVSAIAVQAQAGAILAADDPAATVTVLHRIDREASRTLDELRSMVRLLREPGAGAVAPAAGLDDLRALAGTRSTAGSSRGLQVRVDVDADADSLPSAVAMSVFRIAQEATTNAVRHARDATAVEVRLRVDGEGARLDIRDDGHAAASVGPGFGLTGMAERAALLGGTLAAGPAADGGWLVTAHLPRAGWAS</sequence>
<organism evidence="13 14">
    <name type="scientific">Microbacterium kyungheense</name>
    <dbReference type="NCBI Taxonomy" id="1263636"/>
    <lineage>
        <taxon>Bacteria</taxon>
        <taxon>Bacillati</taxon>
        <taxon>Actinomycetota</taxon>
        <taxon>Actinomycetes</taxon>
        <taxon>Micrococcales</taxon>
        <taxon>Microbacteriaceae</taxon>
        <taxon>Microbacterium</taxon>
    </lineage>
</organism>
<name>A0A543F2B2_9MICO</name>
<keyword evidence="4" id="KW-0808">Transferase</keyword>
<evidence type="ECO:0000256" key="4">
    <source>
        <dbReference type="ARBA" id="ARBA00022679"/>
    </source>
</evidence>
<evidence type="ECO:0000313" key="13">
    <source>
        <dbReference type="EMBL" id="TQM27977.1"/>
    </source>
</evidence>
<evidence type="ECO:0000259" key="11">
    <source>
        <dbReference type="Pfam" id="PF07730"/>
    </source>
</evidence>
<dbReference type="InterPro" id="IPR011712">
    <property type="entry name" value="Sig_transdc_His_kin_sub3_dim/P"/>
</dbReference>
<evidence type="ECO:0000259" key="10">
    <source>
        <dbReference type="Pfam" id="PF02518"/>
    </source>
</evidence>
<evidence type="ECO:0000256" key="6">
    <source>
        <dbReference type="ARBA" id="ARBA00022777"/>
    </source>
</evidence>
<keyword evidence="5" id="KW-0547">Nucleotide-binding</keyword>
<dbReference type="RefSeq" id="WP_221886295.1">
    <property type="nucleotide sequence ID" value="NZ_BAABLH010000005.1"/>
</dbReference>
<evidence type="ECO:0000256" key="2">
    <source>
        <dbReference type="ARBA" id="ARBA00012438"/>
    </source>
</evidence>
<comment type="caution">
    <text evidence="13">The sequence shown here is derived from an EMBL/GenBank/DDBJ whole genome shotgun (WGS) entry which is preliminary data.</text>
</comment>
<feature type="transmembrane region" description="Helical" evidence="9">
    <location>
        <begin position="116"/>
        <end position="133"/>
    </location>
</feature>
<evidence type="ECO:0000256" key="7">
    <source>
        <dbReference type="ARBA" id="ARBA00022840"/>
    </source>
</evidence>
<dbReference type="GO" id="GO:0000155">
    <property type="term" value="F:phosphorelay sensor kinase activity"/>
    <property type="evidence" value="ECO:0007669"/>
    <property type="project" value="InterPro"/>
</dbReference>
<dbReference type="GO" id="GO:0016020">
    <property type="term" value="C:membrane"/>
    <property type="evidence" value="ECO:0007669"/>
    <property type="project" value="InterPro"/>
</dbReference>
<dbReference type="EC" id="2.7.13.3" evidence="2"/>
<proteinExistence type="predicted"/>
<feature type="domain" description="Histidine kinase/HSP90-like ATPase" evidence="10">
    <location>
        <begin position="290"/>
        <end position="376"/>
    </location>
</feature>
<evidence type="ECO:0000259" key="12">
    <source>
        <dbReference type="Pfam" id="PF23539"/>
    </source>
</evidence>
<dbReference type="Pfam" id="PF02518">
    <property type="entry name" value="HATPase_c"/>
    <property type="match status" value="1"/>
</dbReference>
<evidence type="ECO:0000256" key="8">
    <source>
        <dbReference type="ARBA" id="ARBA00023012"/>
    </source>
</evidence>
<dbReference type="GO" id="GO:0005524">
    <property type="term" value="F:ATP binding"/>
    <property type="evidence" value="ECO:0007669"/>
    <property type="project" value="UniProtKB-KW"/>
</dbReference>
<keyword evidence="9" id="KW-1133">Transmembrane helix</keyword>
<evidence type="ECO:0000256" key="1">
    <source>
        <dbReference type="ARBA" id="ARBA00000085"/>
    </source>
</evidence>
<feature type="domain" description="DUF7134" evidence="12">
    <location>
        <begin position="20"/>
        <end position="158"/>
    </location>
</feature>
<protein>
    <recommendedName>
        <fullName evidence="2">histidine kinase</fullName>
        <ecNumber evidence="2">2.7.13.3</ecNumber>
    </recommendedName>
</protein>
<dbReference type="AlphaFoldDB" id="A0A543F2B2"/>
<dbReference type="PANTHER" id="PTHR24421">
    <property type="entry name" value="NITRATE/NITRITE SENSOR PROTEIN NARX-RELATED"/>
    <property type="match status" value="1"/>
</dbReference>
<feature type="domain" description="Signal transduction histidine kinase subgroup 3 dimerisation and phosphoacceptor" evidence="11">
    <location>
        <begin position="176"/>
        <end position="241"/>
    </location>
</feature>
<keyword evidence="6 13" id="KW-0418">Kinase</keyword>
<dbReference type="SUPFAM" id="SSF55874">
    <property type="entry name" value="ATPase domain of HSP90 chaperone/DNA topoisomerase II/histidine kinase"/>
    <property type="match status" value="1"/>
</dbReference>
<evidence type="ECO:0000256" key="5">
    <source>
        <dbReference type="ARBA" id="ARBA00022741"/>
    </source>
</evidence>
<evidence type="ECO:0000256" key="9">
    <source>
        <dbReference type="SAM" id="Phobius"/>
    </source>
</evidence>
<keyword evidence="9" id="KW-0472">Membrane</keyword>
<dbReference type="EMBL" id="VFPE01000002">
    <property type="protein sequence ID" value="TQM27977.1"/>
    <property type="molecule type" value="Genomic_DNA"/>
</dbReference>
<dbReference type="InterPro" id="IPR003594">
    <property type="entry name" value="HATPase_dom"/>
</dbReference>
<keyword evidence="7" id="KW-0067">ATP-binding</keyword>
<comment type="catalytic activity">
    <reaction evidence="1">
        <text>ATP + protein L-histidine = ADP + protein N-phospho-L-histidine.</text>
        <dbReference type="EC" id="2.7.13.3"/>
    </reaction>
</comment>
<evidence type="ECO:0000313" key="14">
    <source>
        <dbReference type="Proteomes" id="UP000320235"/>
    </source>
</evidence>
<dbReference type="Gene3D" id="3.30.565.10">
    <property type="entry name" value="Histidine kinase-like ATPase, C-terminal domain"/>
    <property type="match status" value="1"/>
</dbReference>
<dbReference type="Gene3D" id="1.20.5.1930">
    <property type="match status" value="1"/>
</dbReference>
<keyword evidence="3" id="KW-0597">Phosphoprotein</keyword>
<feature type="transmembrane region" description="Helical" evidence="9">
    <location>
        <begin position="139"/>
        <end position="158"/>
    </location>
</feature>
<dbReference type="Pfam" id="PF23539">
    <property type="entry name" value="DUF7134"/>
    <property type="match status" value="1"/>
</dbReference>
<dbReference type="CDD" id="cd16917">
    <property type="entry name" value="HATPase_UhpB-NarQ-NarX-like"/>
    <property type="match status" value="1"/>
</dbReference>
<feature type="transmembrane region" description="Helical" evidence="9">
    <location>
        <begin position="94"/>
        <end position="111"/>
    </location>
</feature>
<dbReference type="InterPro" id="IPR055558">
    <property type="entry name" value="DUF7134"/>
</dbReference>
<evidence type="ECO:0000256" key="3">
    <source>
        <dbReference type="ARBA" id="ARBA00022553"/>
    </source>
</evidence>
<feature type="transmembrane region" description="Helical" evidence="9">
    <location>
        <begin position="71"/>
        <end position="88"/>
    </location>
</feature>
<keyword evidence="9" id="KW-0812">Transmembrane</keyword>
<dbReference type="Pfam" id="PF07730">
    <property type="entry name" value="HisKA_3"/>
    <property type="match status" value="1"/>
</dbReference>
<dbReference type="InterPro" id="IPR036890">
    <property type="entry name" value="HATPase_C_sf"/>
</dbReference>
<reference evidence="13 14" key="1">
    <citation type="submission" date="2019-06" db="EMBL/GenBank/DDBJ databases">
        <title>Sequencing the genomes of 1000 actinobacteria strains.</title>
        <authorList>
            <person name="Klenk H.-P."/>
        </authorList>
    </citation>
    <scope>NUCLEOTIDE SEQUENCE [LARGE SCALE GENOMIC DNA]</scope>
    <source>
        <strain evidence="13 14">DSM 105492</strain>
    </source>
</reference>
<keyword evidence="14" id="KW-1185">Reference proteome</keyword>